<keyword evidence="2 5" id="KW-0812">Transmembrane</keyword>
<feature type="transmembrane region" description="Helical" evidence="5">
    <location>
        <begin position="28"/>
        <end position="45"/>
    </location>
</feature>
<feature type="transmembrane region" description="Helical" evidence="5">
    <location>
        <begin position="136"/>
        <end position="157"/>
    </location>
</feature>
<comment type="subcellular location">
    <subcellularLocation>
        <location evidence="1">Membrane</location>
        <topology evidence="1">Multi-pass membrane protein</topology>
    </subcellularLocation>
</comment>
<gene>
    <name evidence="6" type="ORF">DSTB1V02_LOCUS11302</name>
</gene>
<evidence type="ECO:0000256" key="2">
    <source>
        <dbReference type="ARBA" id="ARBA00022692"/>
    </source>
</evidence>
<reference evidence="6" key="1">
    <citation type="submission" date="2020-11" db="EMBL/GenBank/DDBJ databases">
        <authorList>
            <person name="Tran Van P."/>
        </authorList>
    </citation>
    <scope>NUCLEOTIDE SEQUENCE</scope>
</reference>
<dbReference type="InterPro" id="IPR035952">
    <property type="entry name" value="Rhomboid-like_sf"/>
</dbReference>
<dbReference type="Proteomes" id="UP000677054">
    <property type="component" value="Unassembled WGS sequence"/>
</dbReference>
<dbReference type="FunFam" id="1.20.1540.10:FF:000004">
    <property type="entry name" value="Transmembrane protein 115"/>
    <property type="match status" value="1"/>
</dbReference>
<dbReference type="GO" id="GO:0006890">
    <property type="term" value="P:retrograde vesicle-mediated transport, Golgi to endoplasmic reticulum"/>
    <property type="evidence" value="ECO:0007669"/>
    <property type="project" value="InterPro"/>
</dbReference>
<feature type="transmembrane region" description="Helical" evidence="5">
    <location>
        <begin position="178"/>
        <end position="196"/>
    </location>
</feature>
<evidence type="ECO:0000256" key="3">
    <source>
        <dbReference type="ARBA" id="ARBA00022989"/>
    </source>
</evidence>
<protein>
    <recommendedName>
        <fullName evidence="8">Transmembrane protein 115</fullName>
    </recommendedName>
</protein>
<dbReference type="InterPro" id="IPR013861">
    <property type="entry name" value="TMEM115/Pdh1/Rbl19"/>
</dbReference>
<evidence type="ECO:0000256" key="5">
    <source>
        <dbReference type="SAM" id="Phobius"/>
    </source>
</evidence>
<dbReference type="Gene3D" id="1.20.1540.10">
    <property type="entry name" value="Rhomboid-like"/>
    <property type="match status" value="1"/>
</dbReference>
<dbReference type="PANTHER" id="PTHR13377">
    <property type="entry name" value="PLACENTAL PROTEIN 6"/>
    <property type="match status" value="1"/>
</dbReference>
<keyword evidence="3 5" id="KW-1133">Transmembrane helix</keyword>
<feature type="transmembrane region" description="Helical" evidence="5">
    <location>
        <begin position="65"/>
        <end position="94"/>
    </location>
</feature>
<evidence type="ECO:0008006" key="8">
    <source>
        <dbReference type="Google" id="ProtNLM"/>
    </source>
</evidence>
<dbReference type="SUPFAM" id="SSF144091">
    <property type="entry name" value="Rhomboid-like"/>
    <property type="match status" value="1"/>
</dbReference>
<dbReference type="GO" id="GO:0005794">
    <property type="term" value="C:Golgi apparatus"/>
    <property type="evidence" value="ECO:0007669"/>
    <property type="project" value="TreeGrafter"/>
</dbReference>
<evidence type="ECO:0000313" key="6">
    <source>
        <dbReference type="EMBL" id="CAD7251536.1"/>
    </source>
</evidence>
<organism evidence="6">
    <name type="scientific">Darwinula stevensoni</name>
    <dbReference type="NCBI Taxonomy" id="69355"/>
    <lineage>
        <taxon>Eukaryota</taxon>
        <taxon>Metazoa</taxon>
        <taxon>Ecdysozoa</taxon>
        <taxon>Arthropoda</taxon>
        <taxon>Crustacea</taxon>
        <taxon>Oligostraca</taxon>
        <taxon>Ostracoda</taxon>
        <taxon>Podocopa</taxon>
        <taxon>Podocopida</taxon>
        <taxon>Darwinulocopina</taxon>
        <taxon>Darwinuloidea</taxon>
        <taxon>Darwinulidae</taxon>
        <taxon>Darwinula</taxon>
    </lineage>
</organism>
<feature type="transmembrane region" description="Helical" evidence="5">
    <location>
        <begin position="202"/>
        <end position="219"/>
    </location>
</feature>
<dbReference type="AlphaFoldDB" id="A0A7R9FQP4"/>
<keyword evidence="4 5" id="KW-0472">Membrane</keyword>
<proteinExistence type="predicted"/>
<dbReference type="OrthoDB" id="73612at2759"/>
<dbReference type="PANTHER" id="PTHR13377:SF3">
    <property type="entry name" value="TRANSMEMBRANE PROTEIN 115"/>
    <property type="match status" value="1"/>
</dbReference>
<dbReference type="SMART" id="SM01160">
    <property type="entry name" value="DUF1751"/>
    <property type="match status" value="1"/>
</dbReference>
<dbReference type="EMBL" id="LR903136">
    <property type="protein sequence ID" value="CAD7251536.1"/>
    <property type="molecule type" value="Genomic_DNA"/>
</dbReference>
<feature type="transmembrane region" description="Helical" evidence="5">
    <location>
        <begin position="106"/>
        <end position="130"/>
    </location>
</feature>
<evidence type="ECO:0000256" key="1">
    <source>
        <dbReference type="ARBA" id="ARBA00004141"/>
    </source>
</evidence>
<dbReference type="EMBL" id="CAJPEV010003619">
    <property type="protein sequence ID" value="CAG0900166.1"/>
    <property type="molecule type" value="Genomic_DNA"/>
</dbReference>
<dbReference type="GO" id="GO:0016020">
    <property type="term" value="C:membrane"/>
    <property type="evidence" value="ECO:0007669"/>
    <property type="project" value="UniProtKB-SubCell"/>
</dbReference>
<evidence type="ECO:0000256" key="4">
    <source>
        <dbReference type="ARBA" id="ARBA00023136"/>
    </source>
</evidence>
<accession>A0A7R9FQP4</accession>
<name>A0A7R9FQP4_9CRUS</name>
<sequence length="295" mass="33508">MASSMNAMRRNFAFIFPEVKALWKNTTLFVRSICLIIFSCYFLSYSETAVEVISVTPGYLWPPHLWVWTACTHFFLELHFWEVCVDIATLVLCGKLIEPLWGAFEMVVFFFLVNILVGFLAGVFYLILYSCTFQPGLLFSLHIHGLSGYIAGVTVAVKQIMPDHVLIRTPVTKITNRNVPLCIFTLTVILHVIGLLEGTYPSMFLCGIVISWTYLRFYQKHRNGSKGDMAENFSFASFFPNVIQPPISVVSNFIHSLMVRIGLCEKIVRKYDFGAPSSITISLPGMEAQDAERRR</sequence>
<keyword evidence="7" id="KW-1185">Reference proteome</keyword>
<evidence type="ECO:0000313" key="7">
    <source>
        <dbReference type="Proteomes" id="UP000677054"/>
    </source>
</evidence>
<dbReference type="Pfam" id="PF08551">
    <property type="entry name" value="DUF1751"/>
    <property type="match status" value="1"/>
</dbReference>